<reference evidence="1" key="1">
    <citation type="submission" date="2022-11" db="EMBL/GenBank/DDBJ databases">
        <title>Minimal conservation of predation-associated metabolite biosynthetic gene clusters underscores biosynthetic potential of Myxococcota including descriptions for ten novel species: Archangium lansinium sp. nov., Myxococcus landrumus sp. nov., Nannocystis bai.</title>
        <authorList>
            <person name="Ahearne A."/>
            <person name="Stevens C."/>
            <person name="Phillips K."/>
        </authorList>
    </citation>
    <scope>NUCLEOTIDE SEQUENCE</scope>
    <source>
        <strain evidence="1">Na p29</strain>
    </source>
</reference>
<proteinExistence type="predicted"/>
<evidence type="ECO:0000313" key="1">
    <source>
        <dbReference type="EMBL" id="MCY1013769.1"/>
    </source>
</evidence>
<dbReference type="EMBL" id="JAPNKE010000002">
    <property type="protein sequence ID" value="MCY1013769.1"/>
    <property type="molecule type" value="Genomic_DNA"/>
</dbReference>
<gene>
    <name evidence="1" type="ORF">OV079_51250</name>
</gene>
<dbReference type="Proteomes" id="UP001150924">
    <property type="component" value="Unassembled WGS sequence"/>
</dbReference>
<protein>
    <submittedName>
        <fullName evidence="1">Uncharacterized protein</fullName>
    </submittedName>
</protein>
<accession>A0A9X3J4D6</accession>
<sequence length="155" mass="16644">MTMAAGAFAAAEPHLAEALQLARRMGSDGVTRLSARLAACLARLDRPLEARRTLADAPGAAPEECAGPLAAAHLALGERDLAGPLALAAYRKAWADGPPFAWFEELREATHLLAELGLPPPELPLFDPARSPRLECEEEIERWISELEAARDSDD</sequence>
<dbReference type="AlphaFoldDB" id="A0A9X3J4D6"/>
<keyword evidence="2" id="KW-1185">Reference proteome</keyword>
<dbReference type="RefSeq" id="WP_267777890.1">
    <property type="nucleotide sequence ID" value="NZ_JAPNKE010000002.1"/>
</dbReference>
<name>A0A9X3J4D6_9BACT</name>
<comment type="caution">
    <text evidence="1">The sequence shown here is derived from an EMBL/GenBank/DDBJ whole genome shotgun (WGS) entry which is preliminary data.</text>
</comment>
<organism evidence="1 2">
    <name type="scientific">Nannocystis pusilla</name>
    <dbReference type="NCBI Taxonomy" id="889268"/>
    <lineage>
        <taxon>Bacteria</taxon>
        <taxon>Pseudomonadati</taxon>
        <taxon>Myxococcota</taxon>
        <taxon>Polyangia</taxon>
        <taxon>Nannocystales</taxon>
        <taxon>Nannocystaceae</taxon>
        <taxon>Nannocystis</taxon>
    </lineage>
</organism>
<evidence type="ECO:0000313" key="2">
    <source>
        <dbReference type="Proteomes" id="UP001150924"/>
    </source>
</evidence>